<comment type="caution">
    <text evidence="4">The sequence shown here is derived from an EMBL/GenBank/DDBJ whole genome shotgun (WGS) entry which is preliminary data.</text>
</comment>
<dbReference type="InterPro" id="IPR036396">
    <property type="entry name" value="Cyt_P450_sf"/>
</dbReference>
<evidence type="ECO:0000256" key="3">
    <source>
        <dbReference type="SAM" id="MobiDB-lite"/>
    </source>
</evidence>
<dbReference type="PROSITE" id="PS00086">
    <property type="entry name" value="CYTOCHROME_P450"/>
    <property type="match status" value="1"/>
</dbReference>
<keyword evidence="5" id="KW-1185">Reference proteome</keyword>
<evidence type="ECO:0000313" key="5">
    <source>
        <dbReference type="Proteomes" id="UP001500897"/>
    </source>
</evidence>
<keyword evidence="2" id="KW-0349">Heme</keyword>
<dbReference type="PANTHER" id="PTHR46696:SF1">
    <property type="entry name" value="CYTOCHROME P450 YJIB-RELATED"/>
    <property type="match status" value="1"/>
</dbReference>
<dbReference type="CDD" id="cd20625">
    <property type="entry name" value="CYP164-like"/>
    <property type="match status" value="1"/>
</dbReference>
<name>A0ABN2XJI5_9ACTN</name>
<dbReference type="SUPFAM" id="SSF48264">
    <property type="entry name" value="Cytochrome P450"/>
    <property type="match status" value="1"/>
</dbReference>
<dbReference type="EMBL" id="BAAANS010000042">
    <property type="protein sequence ID" value="GAA2112055.1"/>
    <property type="molecule type" value="Genomic_DNA"/>
</dbReference>
<proteinExistence type="inferred from homology"/>
<accession>A0ABN2XJI5</accession>
<keyword evidence="2" id="KW-0560">Oxidoreductase</keyword>
<keyword evidence="2" id="KW-0408">Iron</keyword>
<dbReference type="InterPro" id="IPR017972">
    <property type="entry name" value="Cyt_P450_CS"/>
</dbReference>
<dbReference type="RefSeq" id="WP_344555580.1">
    <property type="nucleotide sequence ID" value="NZ_BAAANS010000042.1"/>
</dbReference>
<keyword evidence="2" id="KW-0479">Metal-binding</keyword>
<feature type="compositionally biased region" description="Basic and acidic residues" evidence="3">
    <location>
        <begin position="244"/>
        <end position="258"/>
    </location>
</feature>
<evidence type="ECO:0000256" key="2">
    <source>
        <dbReference type="RuleBase" id="RU000461"/>
    </source>
</evidence>
<evidence type="ECO:0000256" key="1">
    <source>
        <dbReference type="ARBA" id="ARBA00010617"/>
    </source>
</evidence>
<dbReference type="Gene3D" id="1.10.630.10">
    <property type="entry name" value="Cytochrome P450"/>
    <property type="match status" value="1"/>
</dbReference>
<comment type="similarity">
    <text evidence="1 2">Belongs to the cytochrome P450 family.</text>
</comment>
<dbReference type="Proteomes" id="UP001500897">
    <property type="component" value="Unassembled WGS sequence"/>
</dbReference>
<sequence>MNGSAVGPAGAVGLLRAALAPGVSDSPAGPYASLALLREVAPVLHDEELGTRFLTGFADCQAVLSGPAFAVPDGDWLRRERPEWVARPAADFFYASLLGTNGAAHERLRAPLTGAFGPRRAAELSAGVEKTVEELLDRFADATSDGGTADFQEIVGYPLPVAVVGELIGVPGTDRERFHQLGRDAARLLEPVRSDEDWRRADAAVTALREYFAALLRERRARPAEDLASALLAPTPTPAPASSDRSDGADRRPAGGRRPLSERELADLLVLVFVAGFETTAGLLGTAVHTLLTHPGQAALLRADPGLLPGAVEEVLRWDGPVLMTERLALRPVGVGGVDVPAGGSVTAVLGAANRDPDRYPDPDAFLVHRTGVRVLSFGAGPHYCFGAALARLEGALLLGRLLERFPRLAPAGPPVRRPSACLRSFDALPLAATG</sequence>
<gene>
    <name evidence="4" type="ORF">GCM10009759_54480</name>
</gene>
<dbReference type="InterPro" id="IPR002397">
    <property type="entry name" value="Cyt_P450_B"/>
</dbReference>
<dbReference type="PANTHER" id="PTHR46696">
    <property type="entry name" value="P450, PUTATIVE (EUROFUNG)-RELATED"/>
    <property type="match status" value="1"/>
</dbReference>
<feature type="region of interest" description="Disordered" evidence="3">
    <location>
        <begin position="228"/>
        <end position="258"/>
    </location>
</feature>
<protein>
    <submittedName>
        <fullName evidence="4">Cytochrome P450</fullName>
    </submittedName>
</protein>
<dbReference type="InterPro" id="IPR001128">
    <property type="entry name" value="Cyt_P450"/>
</dbReference>
<dbReference type="Pfam" id="PF00067">
    <property type="entry name" value="p450"/>
    <property type="match status" value="1"/>
</dbReference>
<keyword evidence="2" id="KW-0503">Monooxygenase</keyword>
<dbReference type="PRINTS" id="PR00359">
    <property type="entry name" value="BP450"/>
</dbReference>
<evidence type="ECO:0000313" key="4">
    <source>
        <dbReference type="EMBL" id="GAA2112055.1"/>
    </source>
</evidence>
<organism evidence="4 5">
    <name type="scientific">Kitasatospora saccharophila</name>
    <dbReference type="NCBI Taxonomy" id="407973"/>
    <lineage>
        <taxon>Bacteria</taxon>
        <taxon>Bacillati</taxon>
        <taxon>Actinomycetota</taxon>
        <taxon>Actinomycetes</taxon>
        <taxon>Kitasatosporales</taxon>
        <taxon>Streptomycetaceae</taxon>
        <taxon>Kitasatospora</taxon>
    </lineage>
</organism>
<reference evidence="4 5" key="1">
    <citation type="journal article" date="2019" name="Int. J. Syst. Evol. Microbiol.">
        <title>The Global Catalogue of Microorganisms (GCM) 10K type strain sequencing project: providing services to taxonomists for standard genome sequencing and annotation.</title>
        <authorList>
            <consortium name="The Broad Institute Genomics Platform"/>
            <consortium name="The Broad Institute Genome Sequencing Center for Infectious Disease"/>
            <person name="Wu L."/>
            <person name="Ma J."/>
        </authorList>
    </citation>
    <scope>NUCLEOTIDE SEQUENCE [LARGE SCALE GENOMIC DNA]</scope>
    <source>
        <strain evidence="4 5">JCM 14559</strain>
    </source>
</reference>